<dbReference type="Gene3D" id="2.60.120.200">
    <property type="match status" value="1"/>
</dbReference>
<organism evidence="4 5">
    <name type="scientific">Orbilia brochopaga</name>
    <dbReference type="NCBI Taxonomy" id="3140254"/>
    <lineage>
        <taxon>Eukaryota</taxon>
        <taxon>Fungi</taxon>
        <taxon>Dikarya</taxon>
        <taxon>Ascomycota</taxon>
        <taxon>Pezizomycotina</taxon>
        <taxon>Orbiliomycetes</taxon>
        <taxon>Orbiliales</taxon>
        <taxon>Orbiliaceae</taxon>
        <taxon>Orbilia</taxon>
    </lineage>
</organism>
<comment type="similarity">
    <text evidence="1">Belongs to the glycosyl hydrolase 16 family.</text>
</comment>
<feature type="domain" description="GH16" evidence="3">
    <location>
        <begin position="120"/>
        <end position="407"/>
    </location>
</feature>
<dbReference type="SUPFAM" id="SSF49899">
    <property type="entry name" value="Concanavalin A-like lectins/glucanases"/>
    <property type="match status" value="1"/>
</dbReference>
<evidence type="ECO:0000256" key="1">
    <source>
        <dbReference type="ARBA" id="ARBA00006865"/>
    </source>
</evidence>
<proteinExistence type="inferred from homology"/>
<evidence type="ECO:0000256" key="2">
    <source>
        <dbReference type="SAM" id="Phobius"/>
    </source>
</evidence>
<keyword evidence="2" id="KW-1133">Transmembrane helix</keyword>
<accession>A0AAV9V6S6</accession>
<evidence type="ECO:0000313" key="5">
    <source>
        <dbReference type="Proteomes" id="UP001375240"/>
    </source>
</evidence>
<dbReference type="PANTHER" id="PTHR10963">
    <property type="entry name" value="GLYCOSYL HYDROLASE-RELATED"/>
    <property type="match status" value="1"/>
</dbReference>
<dbReference type="InterPro" id="IPR013320">
    <property type="entry name" value="ConA-like_dom_sf"/>
</dbReference>
<dbReference type="InterPro" id="IPR050546">
    <property type="entry name" value="Glycosyl_Hydrlase_16"/>
</dbReference>
<dbReference type="PROSITE" id="PS51762">
    <property type="entry name" value="GH16_2"/>
    <property type="match status" value="1"/>
</dbReference>
<dbReference type="Proteomes" id="UP001375240">
    <property type="component" value="Unassembled WGS sequence"/>
</dbReference>
<reference evidence="4 5" key="1">
    <citation type="submission" date="2019-10" db="EMBL/GenBank/DDBJ databases">
        <authorList>
            <person name="Palmer J.M."/>
        </authorList>
    </citation>
    <scope>NUCLEOTIDE SEQUENCE [LARGE SCALE GENOMIC DNA]</scope>
    <source>
        <strain evidence="4 5">TWF696</strain>
    </source>
</reference>
<evidence type="ECO:0000259" key="3">
    <source>
        <dbReference type="PROSITE" id="PS51762"/>
    </source>
</evidence>
<dbReference type="GO" id="GO:0005975">
    <property type="term" value="P:carbohydrate metabolic process"/>
    <property type="evidence" value="ECO:0007669"/>
    <property type="project" value="InterPro"/>
</dbReference>
<protein>
    <recommendedName>
        <fullName evidence="3">GH16 domain-containing protein</fullName>
    </recommendedName>
</protein>
<feature type="transmembrane region" description="Helical" evidence="2">
    <location>
        <begin position="40"/>
        <end position="58"/>
    </location>
</feature>
<name>A0AAV9V6S6_9PEZI</name>
<dbReference type="PANTHER" id="PTHR10963:SF55">
    <property type="entry name" value="GLYCOSIDE HYDROLASE FAMILY 16 PROTEIN"/>
    <property type="match status" value="1"/>
</dbReference>
<dbReference type="InterPro" id="IPR000757">
    <property type="entry name" value="Beta-glucanase-like"/>
</dbReference>
<gene>
    <name evidence="4" type="ORF">TWF696_004429</name>
</gene>
<evidence type="ECO:0000313" key="4">
    <source>
        <dbReference type="EMBL" id="KAK6355319.1"/>
    </source>
</evidence>
<dbReference type="AlphaFoldDB" id="A0AAV9V6S6"/>
<sequence>MDYSVYPSEKRSFKSYRLRGEYPQPWLKERQRNYTLRSNLIVYAFFFTSLCISAYLCYDGYRKVKRRDYCLILDDSFESIDPSIWQREQQLDGYEVGSFDWTTPDDSNAYASPNGLVIMPTLTNLTTSITPSDIIDGYRLNLTTQGVCTSDRIASCAVLSNSTTGEIINPVRSARLTTKFSKAIQYGRVEVVAKMPKGDWLLPSIRMIPVNETYGDWPQSGSVDIVLARGNQAGYPAGGRNIFTSTLHWGVSRAANRFWKTTFGRRVRRTDYTKGYNTFGLEWTKDYLFTYHNGRTYSVLWIGFLKESLWDLGQFSNNGSLQANPWSVSENMNAPFDQPFYLSLSLQVGATNYAVFPDSHDKPWIDASPRATAEFWSAVDSWYPTWGTGEDRALTVRNVKMWQEGKCN</sequence>
<keyword evidence="5" id="KW-1185">Reference proteome</keyword>
<comment type="caution">
    <text evidence="4">The sequence shown here is derived from an EMBL/GenBank/DDBJ whole genome shotgun (WGS) entry which is preliminary data.</text>
</comment>
<keyword evidence="2" id="KW-0812">Transmembrane</keyword>
<dbReference type="GO" id="GO:0004553">
    <property type="term" value="F:hydrolase activity, hydrolyzing O-glycosyl compounds"/>
    <property type="evidence" value="ECO:0007669"/>
    <property type="project" value="InterPro"/>
</dbReference>
<keyword evidence="2" id="KW-0472">Membrane</keyword>
<dbReference type="EMBL" id="JAVHNQ010000002">
    <property type="protein sequence ID" value="KAK6355319.1"/>
    <property type="molecule type" value="Genomic_DNA"/>
</dbReference>